<dbReference type="AlphaFoldDB" id="A0A644V8M2"/>
<accession>A0A644V8M2</accession>
<dbReference type="SUPFAM" id="SSF89447">
    <property type="entry name" value="AbrB/MazE/MraZ-like"/>
    <property type="match status" value="1"/>
</dbReference>
<dbReference type="EMBL" id="VSSQ01000233">
    <property type="protein sequence ID" value="MPL87112.1"/>
    <property type="molecule type" value="Genomic_DNA"/>
</dbReference>
<feature type="domain" description="SpoVT-AbrB" evidence="1">
    <location>
        <begin position="6"/>
        <end position="52"/>
    </location>
</feature>
<dbReference type="Gene3D" id="2.10.260.10">
    <property type="match status" value="1"/>
</dbReference>
<sequence>METKIIRVGSSVGLIVPGHIAKEFALKIGTKVEIELKKNEEIVIKKTRMLREGWDKAFAIYAREGEDELMIPDFVDAESDMLL</sequence>
<proteinExistence type="predicted"/>
<gene>
    <name evidence="2" type="ORF">SDC9_33106</name>
</gene>
<comment type="caution">
    <text evidence="2">The sequence shown here is derived from an EMBL/GenBank/DDBJ whole genome shotgun (WGS) entry which is preliminary data.</text>
</comment>
<dbReference type="InterPro" id="IPR037914">
    <property type="entry name" value="SpoVT-AbrB_sf"/>
</dbReference>
<dbReference type="InterPro" id="IPR007159">
    <property type="entry name" value="SpoVT-AbrB_dom"/>
</dbReference>
<dbReference type="Pfam" id="PF04014">
    <property type="entry name" value="MazE_antitoxin"/>
    <property type="match status" value="1"/>
</dbReference>
<dbReference type="GO" id="GO:0003677">
    <property type="term" value="F:DNA binding"/>
    <property type="evidence" value="ECO:0007669"/>
    <property type="project" value="InterPro"/>
</dbReference>
<organism evidence="2">
    <name type="scientific">bioreactor metagenome</name>
    <dbReference type="NCBI Taxonomy" id="1076179"/>
    <lineage>
        <taxon>unclassified sequences</taxon>
        <taxon>metagenomes</taxon>
        <taxon>ecological metagenomes</taxon>
    </lineage>
</organism>
<protein>
    <recommendedName>
        <fullName evidence="1">SpoVT-AbrB domain-containing protein</fullName>
    </recommendedName>
</protein>
<name>A0A644V8M2_9ZZZZ</name>
<reference evidence="2" key="1">
    <citation type="submission" date="2019-08" db="EMBL/GenBank/DDBJ databases">
        <authorList>
            <person name="Kucharzyk K."/>
            <person name="Murdoch R.W."/>
            <person name="Higgins S."/>
            <person name="Loffler F."/>
        </authorList>
    </citation>
    <scope>NUCLEOTIDE SEQUENCE</scope>
</reference>
<evidence type="ECO:0000313" key="2">
    <source>
        <dbReference type="EMBL" id="MPL87112.1"/>
    </source>
</evidence>
<evidence type="ECO:0000259" key="1">
    <source>
        <dbReference type="SMART" id="SM00966"/>
    </source>
</evidence>
<dbReference type="SMART" id="SM00966">
    <property type="entry name" value="SpoVT_AbrB"/>
    <property type="match status" value="1"/>
</dbReference>